<reference evidence="3 4" key="1">
    <citation type="submission" date="2020-08" db="EMBL/GenBank/DDBJ databases">
        <title>Genomic Encyclopedia of Type Strains, Phase IV (KMG-IV): sequencing the most valuable type-strain genomes for metagenomic binning, comparative biology and taxonomic classification.</title>
        <authorList>
            <person name="Goeker M."/>
        </authorList>
    </citation>
    <scope>NUCLEOTIDE SEQUENCE [LARGE SCALE GENOMIC DNA]</scope>
    <source>
        <strain evidence="3 4">DSM 100211</strain>
    </source>
</reference>
<organism evidence="3 4">
    <name type="scientific">Mycoplana azooxidifex</name>
    <dbReference type="NCBI Taxonomy" id="1636188"/>
    <lineage>
        <taxon>Bacteria</taxon>
        <taxon>Pseudomonadati</taxon>
        <taxon>Pseudomonadota</taxon>
        <taxon>Alphaproteobacteria</taxon>
        <taxon>Hyphomicrobiales</taxon>
        <taxon>Rhizobiaceae</taxon>
        <taxon>Mycoplana</taxon>
    </lineage>
</organism>
<feature type="compositionally biased region" description="Basic and acidic residues" evidence="1">
    <location>
        <begin position="401"/>
        <end position="413"/>
    </location>
</feature>
<name>A0A7W6GN99_9HYPH</name>
<evidence type="ECO:0000256" key="1">
    <source>
        <dbReference type="SAM" id="MobiDB-lite"/>
    </source>
</evidence>
<dbReference type="RefSeq" id="WP_246422910.1">
    <property type="nucleotide sequence ID" value="NZ_JACIEE010000013.1"/>
</dbReference>
<gene>
    <name evidence="3" type="ORF">GGQ64_005004</name>
</gene>
<evidence type="ECO:0000313" key="4">
    <source>
        <dbReference type="Proteomes" id="UP000574761"/>
    </source>
</evidence>
<dbReference type="Pfam" id="PF13155">
    <property type="entry name" value="Toprim_2"/>
    <property type="match status" value="1"/>
</dbReference>
<accession>A0A7W6GN99</accession>
<keyword evidence="4" id="KW-1185">Reference proteome</keyword>
<dbReference type="EMBL" id="JACIEE010000013">
    <property type="protein sequence ID" value="MBB3979759.1"/>
    <property type="molecule type" value="Genomic_DNA"/>
</dbReference>
<protein>
    <recommendedName>
        <fullName evidence="2">DUF3991 domain-containing protein</fullName>
    </recommendedName>
</protein>
<dbReference type="Proteomes" id="UP000574761">
    <property type="component" value="Unassembled WGS sequence"/>
</dbReference>
<comment type="caution">
    <text evidence="3">The sequence shown here is derived from an EMBL/GenBank/DDBJ whole genome shotgun (WGS) entry which is preliminary data.</text>
</comment>
<dbReference type="Gene3D" id="3.40.1360.10">
    <property type="match status" value="1"/>
</dbReference>
<evidence type="ECO:0000259" key="2">
    <source>
        <dbReference type="Pfam" id="PF13154"/>
    </source>
</evidence>
<dbReference type="Pfam" id="PF13154">
    <property type="entry name" value="DUF3991"/>
    <property type="match status" value="1"/>
</dbReference>
<dbReference type="InterPro" id="IPR025054">
    <property type="entry name" value="DUF3991"/>
</dbReference>
<feature type="compositionally biased region" description="Low complexity" evidence="1">
    <location>
        <begin position="380"/>
        <end position="393"/>
    </location>
</feature>
<dbReference type="SUPFAM" id="SSF57783">
    <property type="entry name" value="Zinc beta-ribbon"/>
    <property type="match status" value="1"/>
</dbReference>
<evidence type="ECO:0000313" key="3">
    <source>
        <dbReference type="EMBL" id="MBB3979759.1"/>
    </source>
</evidence>
<proteinExistence type="predicted"/>
<dbReference type="CDD" id="cd00188">
    <property type="entry name" value="TOPRIM"/>
    <property type="match status" value="1"/>
</dbReference>
<sequence length="413" mass="45280">MNISPAGFIETRLFLPLATCRPQGKLRRSTSLKLLSVACSALAPSALRGELKVARKIRESRRDGRSAAEENMIREELEALRAKVSCEAVLEQAGYEIDMKESTRRAVKYRRGGSIVIVTHDGRGWFDPLSDEKGDVFGLAMFLETIPFPTAAGAVASLVGFQLSRPEWRFSRSSRPPEDIAERWRIRRAPSPGSGAWRYLRWVRWIPPAIVRQAIRECVFREGPFGSMWAAHVDSHGCVVGWEERGPDWRGFSTGGSKVLFRLGPGDASRLCVTETAIDAMSLAALEGPRAGTLYLSTGGGWSPATDSALAALAIRPGLTLVAATDANTQGDVYAERLRALAEASGCDWQRLRPPAVDWNEVLQSREKEKQERKIEKKGGPAACAPAASREASPGMRRPLTRPDTRPATREGS</sequence>
<feature type="compositionally biased region" description="Basic and acidic residues" evidence="1">
    <location>
        <begin position="366"/>
        <end position="379"/>
    </location>
</feature>
<feature type="region of interest" description="Disordered" evidence="1">
    <location>
        <begin position="366"/>
        <end position="413"/>
    </location>
</feature>
<feature type="domain" description="DUF3991" evidence="2">
    <location>
        <begin position="198"/>
        <end position="267"/>
    </location>
</feature>
<dbReference type="AlphaFoldDB" id="A0A7W6GN99"/>